<feature type="transmembrane region" description="Helical" evidence="1">
    <location>
        <begin position="230"/>
        <end position="259"/>
    </location>
</feature>
<dbReference type="EMBL" id="LCKW01000038">
    <property type="protein sequence ID" value="KKU06919.1"/>
    <property type="molecule type" value="Genomic_DNA"/>
</dbReference>
<protein>
    <submittedName>
        <fullName evidence="2">YibE/F-like protein</fullName>
    </submittedName>
</protein>
<feature type="non-terminal residue" evidence="2">
    <location>
        <position position="1"/>
    </location>
</feature>
<feature type="transmembrane region" description="Helical" evidence="1">
    <location>
        <begin position="185"/>
        <end position="209"/>
    </location>
</feature>
<evidence type="ECO:0000313" key="2">
    <source>
        <dbReference type="EMBL" id="KKU06919.1"/>
    </source>
</evidence>
<dbReference type="PANTHER" id="PTHR41771:SF1">
    <property type="entry name" value="MEMBRANE PROTEIN"/>
    <property type="match status" value="1"/>
</dbReference>
<feature type="transmembrane region" description="Helical" evidence="1">
    <location>
        <begin position="60"/>
        <end position="76"/>
    </location>
</feature>
<keyword evidence="1" id="KW-0812">Transmembrane</keyword>
<accession>A0A0G1MF92</accession>
<keyword evidence="1" id="KW-0472">Membrane</keyword>
<dbReference type="Proteomes" id="UP000034354">
    <property type="component" value="Unassembled WGS sequence"/>
</dbReference>
<evidence type="ECO:0000256" key="1">
    <source>
        <dbReference type="SAM" id="Phobius"/>
    </source>
</evidence>
<gene>
    <name evidence="2" type="ORF">UX09_C0038G0011</name>
</gene>
<dbReference type="PANTHER" id="PTHR41771">
    <property type="entry name" value="MEMBRANE PROTEIN-RELATED"/>
    <property type="match status" value="1"/>
</dbReference>
<name>A0A0G1MF92_9BACT</name>
<feature type="transmembrane region" description="Helical" evidence="1">
    <location>
        <begin position="83"/>
        <end position="103"/>
    </location>
</feature>
<feature type="transmembrane region" description="Helical" evidence="1">
    <location>
        <begin position="109"/>
        <end position="126"/>
    </location>
</feature>
<dbReference type="Pfam" id="PF07907">
    <property type="entry name" value="YibE_F"/>
    <property type="match status" value="1"/>
</dbReference>
<feature type="transmembrane region" description="Helical" evidence="1">
    <location>
        <begin position="138"/>
        <end position="165"/>
    </location>
</feature>
<dbReference type="AlphaFoldDB" id="A0A0G1MF92"/>
<keyword evidence="1" id="KW-1133">Transmembrane helix</keyword>
<comment type="caution">
    <text evidence="2">The sequence shown here is derived from an EMBL/GenBank/DDBJ whole genome shotgun (WGS) entry which is preliminary data.</text>
</comment>
<dbReference type="InterPro" id="IPR012507">
    <property type="entry name" value="YibE_F"/>
</dbReference>
<feature type="transmembrane region" description="Helical" evidence="1">
    <location>
        <begin position="279"/>
        <end position="304"/>
    </location>
</feature>
<reference evidence="2 3" key="1">
    <citation type="journal article" date="2015" name="Nature">
        <title>rRNA introns, odd ribosomes, and small enigmatic genomes across a large radiation of phyla.</title>
        <authorList>
            <person name="Brown C.T."/>
            <person name="Hug L.A."/>
            <person name="Thomas B.C."/>
            <person name="Sharon I."/>
            <person name="Castelle C.J."/>
            <person name="Singh A."/>
            <person name="Wilkins M.J."/>
            <person name="Williams K.H."/>
            <person name="Banfield J.F."/>
        </authorList>
    </citation>
    <scope>NUCLEOTIDE SEQUENCE [LARGE SCALE GENOMIC DNA]</scope>
</reference>
<sequence>LRLVGLGGDWEGKDFVYDGTVVEVISRSEYKTGDRVWVNHQQNSDGQDVFYVTDFVRTGVLNWLWLLFVAVVILVGRFKGFRALVTLALSFLIILRFIIPLILAGGNPLLVSIVGCIFILILAIYVTEGFNRRAHLALFSTVIALIITGILSLIFTALAKLSGFVSEDTMFLTGLGDGNINLRGLFLAGIIIGTLGVLDDVVISQIVLVEELKKAGASGRDLYKKAMRVGISHLSSMINTLFLAYAGVSLPLLILFSANEGLHTNLSQALSSEMIASEIIRTLVGSIGLVLSVPISTGLAVSWFESFKDKKSTRRFSNKKNPDKIDQISN</sequence>
<organism evidence="2 3">
    <name type="scientific">Candidatus Uhrbacteria bacterium GW2011_GWE2_45_35</name>
    <dbReference type="NCBI Taxonomy" id="1618993"/>
    <lineage>
        <taxon>Bacteria</taxon>
        <taxon>Candidatus Uhriibacteriota</taxon>
    </lineage>
</organism>
<evidence type="ECO:0000313" key="3">
    <source>
        <dbReference type="Proteomes" id="UP000034354"/>
    </source>
</evidence>
<proteinExistence type="predicted"/>